<accession>A0ABM9N7X6</accession>
<keyword evidence="7 8" id="KW-0472">Membrane</keyword>
<keyword evidence="5 8" id="KW-0812">Transmembrane</keyword>
<keyword evidence="3" id="KW-0813">Transport</keyword>
<evidence type="ECO:0000256" key="3">
    <source>
        <dbReference type="ARBA" id="ARBA00022448"/>
    </source>
</evidence>
<dbReference type="Pfam" id="PF01594">
    <property type="entry name" value="AI-2E_transport"/>
    <property type="match status" value="1"/>
</dbReference>
<feature type="transmembrane region" description="Helical" evidence="8">
    <location>
        <begin position="155"/>
        <end position="180"/>
    </location>
</feature>
<evidence type="ECO:0000256" key="1">
    <source>
        <dbReference type="ARBA" id="ARBA00004651"/>
    </source>
</evidence>
<comment type="caution">
    <text evidence="9">The sequence shown here is derived from an EMBL/GenBank/DDBJ whole genome shotgun (WGS) entry which is preliminary data.</text>
</comment>
<evidence type="ECO:0000313" key="9">
    <source>
        <dbReference type="EMBL" id="CAK8162385.1"/>
    </source>
</evidence>
<protein>
    <submittedName>
        <fullName evidence="9">Pheromone autoinducer 2 transporter</fullName>
    </submittedName>
</protein>
<organism evidence="9 10">
    <name type="scientific">Candidatus Xenohaliotis californiensis</name>
    <dbReference type="NCBI Taxonomy" id="84677"/>
    <lineage>
        <taxon>Bacteria</taxon>
        <taxon>Pseudomonadati</taxon>
        <taxon>Pseudomonadota</taxon>
        <taxon>Alphaproteobacteria</taxon>
        <taxon>Rickettsiales</taxon>
        <taxon>Anaplasmataceae</taxon>
        <taxon>Candidatus Xenohaliotis</taxon>
    </lineage>
</organism>
<feature type="transmembrane region" description="Helical" evidence="8">
    <location>
        <begin position="209"/>
        <end position="231"/>
    </location>
</feature>
<name>A0ABM9N7X6_9RICK</name>
<sequence>MTSRWITKQLYLPFSLFIFFIFVLYLGLDIITPFAVSILLAYFFNPLVSRMEKLSVSRSITSFALVMIMLTGFVWIVFFIIPAFIQQFTGIAKDLYNNASRIYEWMFETVGALDKKYSLHLLDENAGVNKLYASDVLRKIPTSFLPYAINVLKNFLLSGVGLFGVFSFLLVIPLITFYMLRDWLIFSNSFRSIFPARYNRVVDNIIKEINYVLFGYVVAQFFVAFFLMVFYSTGLSLIGLKHGLFIGIFTGLVSFVPYIGLGVGIFSSSLLALLQFQDIFHLLLVLLVFTLGVLLETQVLSPKIVAKKVGIHPVLVIFSILLGGSLMGIVGIMLSVPFFAVVSIFVRIIIKKYRESEIYLS</sequence>
<gene>
    <name evidence="9" type="ORF">CAXC1_120069</name>
</gene>
<reference evidence="9 10" key="1">
    <citation type="submission" date="2024-01" db="EMBL/GenBank/DDBJ databases">
        <authorList>
            <person name="Kunselman E."/>
        </authorList>
    </citation>
    <scope>NUCLEOTIDE SEQUENCE [LARGE SCALE GENOMIC DNA]</scope>
    <source>
        <strain evidence="9">2 abalone samples</strain>
    </source>
</reference>
<keyword evidence="4" id="KW-1003">Cell membrane</keyword>
<feature type="transmembrane region" description="Helical" evidence="8">
    <location>
        <begin position="279"/>
        <end position="297"/>
    </location>
</feature>
<evidence type="ECO:0000256" key="4">
    <source>
        <dbReference type="ARBA" id="ARBA00022475"/>
    </source>
</evidence>
<dbReference type="PANTHER" id="PTHR21716:SF53">
    <property type="entry name" value="PERMEASE PERM-RELATED"/>
    <property type="match status" value="1"/>
</dbReference>
<evidence type="ECO:0000256" key="6">
    <source>
        <dbReference type="ARBA" id="ARBA00022989"/>
    </source>
</evidence>
<feature type="transmembrane region" description="Helical" evidence="8">
    <location>
        <begin position="243"/>
        <end position="267"/>
    </location>
</feature>
<proteinExistence type="inferred from homology"/>
<feature type="transmembrane region" description="Helical" evidence="8">
    <location>
        <begin position="12"/>
        <end position="43"/>
    </location>
</feature>
<keyword evidence="6 8" id="KW-1133">Transmembrane helix</keyword>
<evidence type="ECO:0000313" key="10">
    <source>
        <dbReference type="Proteomes" id="UP001314181"/>
    </source>
</evidence>
<feature type="transmembrane region" description="Helical" evidence="8">
    <location>
        <begin position="63"/>
        <end position="85"/>
    </location>
</feature>
<dbReference type="PANTHER" id="PTHR21716">
    <property type="entry name" value="TRANSMEMBRANE PROTEIN"/>
    <property type="match status" value="1"/>
</dbReference>
<evidence type="ECO:0000256" key="7">
    <source>
        <dbReference type="ARBA" id="ARBA00023136"/>
    </source>
</evidence>
<dbReference type="EMBL" id="CAWVOK010000003">
    <property type="protein sequence ID" value="CAK8162385.1"/>
    <property type="molecule type" value="Genomic_DNA"/>
</dbReference>
<dbReference type="InterPro" id="IPR002549">
    <property type="entry name" value="AI-2E-like"/>
</dbReference>
<comment type="subcellular location">
    <subcellularLocation>
        <location evidence="1">Cell membrane</location>
        <topology evidence="1">Multi-pass membrane protein</topology>
    </subcellularLocation>
</comment>
<evidence type="ECO:0000256" key="5">
    <source>
        <dbReference type="ARBA" id="ARBA00022692"/>
    </source>
</evidence>
<dbReference type="Proteomes" id="UP001314181">
    <property type="component" value="Unassembled WGS sequence"/>
</dbReference>
<comment type="similarity">
    <text evidence="2">Belongs to the autoinducer-2 exporter (AI-2E) (TC 2.A.86) family.</text>
</comment>
<dbReference type="RefSeq" id="WP_338363385.1">
    <property type="nucleotide sequence ID" value="NZ_CAWVOK010000003.1"/>
</dbReference>
<keyword evidence="10" id="KW-1185">Reference proteome</keyword>
<evidence type="ECO:0000256" key="2">
    <source>
        <dbReference type="ARBA" id="ARBA00009773"/>
    </source>
</evidence>
<feature type="transmembrane region" description="Helical" evidence="8">
    <location>
        <begin position="332"/>
        <end position="350"/>
    </location>
</feature>
<evidence type="ECO:0000256" key="8">
    <source>
        <dbReference type="SAM" id="Phobius"/>
    </source>
</evidence>